<accession>A0A9X2F6U5</accession>
<feature type="transmembrane region" description="Helical" evidence="1">
    <location>
        <begin position="77"/>
        <end position="97"/>
    </location>
</feature>
<sequence length="135" mass="14825">MPHQNDDVARAKTHLSLNLSAALTAGALTYGWFVLGMNHKEWHEFAPITSITVFGGALMLLSTYHRSLNLHGFGRSLLHYPVAAIVVISWSLAGYMASAVCAEGLVFYGFLIPPLKHVTSGYLEQSSLRPDPVEW</sequence>
<name>A0A9X2F6U5_9BACT</name>
<keyword evidence="1" id="KW-0812">Transmembrane</keyword>
<dbReference type="AlphaFoldDB" id="A0A9X2F6U5"/>
<comment type="caution">
    <text evidence="2">The sequence shown here is derived from an EMBL/GenBank/DDBJ whole genome shotgun (WGS) entry which is preliminary data.</text>
</comment>
<evidence type="ECO:0000313" key="3">
    <source>
        <dbReference type="Proteomes" id="UP001155241"/>
    </source>
</evidence>
<organism evidence="2 3">
    <name type="scientific">Aeoliella straminimaris</name>
    <dbReference type="NCBI Taxonomy" id="2954799"/>
    <lineage>
        <taxon>Bacteria</taxon>
        <taxon>Pseudomonadati</taxon>
        <taxon>Planctomycetota</taxon>
        <taxon>Planctomycetia</taxon>
        <taxon>Pirellulales</taxon>
        <taxon>Lacipirellulaceae</taxon>
        <taxon>Aeoliella</taxon>
    </lineage>
</organism>
<keyword evidence="1" id="KW-0472">Membrane</keyword>
<gene>
    <name evidence="2" type="ORF">NG895_02150</name>
</gene>
<feature type="transmembrane region" description="Helical" evidence="1">
    <location>
        <begin position="45"/>
        <end position="65"/>
    </location>
</feature>
<dbReference type="EMBL" id="JAMXLR010000006">
    <property type="protein sequence ID" value="MCO6042698.1"/>
    <property type="molecule type" value="Genomic_DNA"/>
</dbReference>
<reference evidence="2" key="1">
    <citation type="submission" date="2022-06" db="EMBL/GenBank/DDBJ databases">
        <title>Aeoliella straminimaris, a novel planctomycete from sediments.</title>
        <authorList>
            <person name="Vitorino I.R."/>
            <person name="Lage O.M."/>
        </authorList>
    </citation>
    <scope>NUCLEOTIDE SEQUENCE</scope>
    <source>
        <strain evidence="2">ICT_H6.2</strain>
    </source>
</reference>
<keyword evidence="3" id="KW-1185">Reference proteome</keyword>
<dbReference type="RefSeq" id="WP_252850794.1">
    <property type="nucleotide sequence ID" value="NZ_JAMXLR010000006.1"/>
</dbReference>
<evidence type="ECO:0000313" key="2">
    <source>
        <dbReference type="EMBL" id="MCO6042698.1"/>
    </source>
</evidence>
<protein>
    <submittedName>
        <fullName evidence="2">Uncharacterized protein</fullName>
    </submittedName>
</protein>
<dbReference type="Proteomes" id="UP001155241">
    <property type="component" value="Unassembled WGS sequence"/>
</dbReference>
<evidence type="ECO:0000256" key="1">
    <source>
        <dbReference type="SAM" id="Phobius"/>
    </source>
</evidence>
<keyword evidence="1" id="KW-1133">Transmembrane helix</keyword>
<feature type="transmembrane region" description="Helical" evidence="1">
    <location>
        <begin position="15"/>
        <end position="33"/>
    </location>
</feature>
<proteinExistence type="predicted"/>